<sequence length="330" mass="36476">MKVFITGAGALLGQGIIRALRRSTLKATIIVGDPSPLSAGLYWGDVAYLVPMAKDPEYLDRLGELLRAERPDILIPGTDVELPILAANREMIERAYGTKVIISSPHVVSIANDKWLTSEFLRERRLGFVPSCLPGDEETLIERCGFPLVVKPRVGARSIGFSVVRNREQLRQAIAEQPDIVIQKYVGSDATEYTAGTLTFDGKCRATIVMRRDLRDGNTYRAFAEPFPALNKAMAEAADALGAYGPANFQFRLDDGVPRVFEINARFSGTTAVRIHAGFNEVEMSIRHILFGEPVEQPDIMPVTILRHWSETVVRPGELITATGRLQEEV</sequence>
<dbReference type="Gene3D" id="3.30.1490.20">
    <property type="entry name" value="ATP-grasp fold, A domain"/>
    <property type="match status" value="1"/>
</dbReference>
<keyword evidence="3 4" id="KW-0067">ATP-binding</keyword>
<dbReference type="RefSeq" id="WP_153439881.1">
    <property type="nucleotide sequence ID" value="NZ_JACIGA010000006.1"/>
</dbReference>
<accession>A0A6N7LF80</accession>
<dbReference type="InterPro" id="IPR048764">
    <property type="entry name" value="PylC_N"/>
</dbReference>
<organism evidence="6 7">
    <name type="scientific">Sinorhizobium terangae</name>
    <dbReference type="NCBI Taxonomy" id="110322"/>
    <lineage>
        <taxon>Bacteria</taxon>
        <taxon>Pseudomonadati</taxon>
        <taxon>Pseudomonadota</taxon>
        <taxon>Alphaproteobacteria</taxon>
        <taxon>Hyphomicrobiales</taxon>
        <taxon>Rhizobiaceae</taxon>
        <taxon>Sinorhizobium/Ensifer group</taxon>
        <taxon>Sinorhizobium</taxon>
    </lineage>
</organism>
<dbReference type="GO" id="GO:0005524">
    <property type="term" value="F:ATP binding"/>
    <property type="evidence" value="ECO:0007669"/>
    <property type="project" value="UniProtKB-UniRule"/>
</dbReference>
<dbReference type="Gene3D" id="3.40.50.20">
    <property type="match status" value="1"/>
</dbReference>
<dbReference type="InterPro" id="IPR011761">
    <property type="entry name" value="ATP-grasp"/>
</dbReference>
<dbReference type="PANTHER" id="PTHR43585">
    <property type="entry name" value="FUMIPYRROLE BIOSYNTHESIS PROTEIN C"/>
    <property type="match status" value="1"/>
</dbReference>
<dbReference type="PROSITE" id="PS50975">
    <property type="entry name" value="ATP_GRASP"/>
    <property type="match status" value="1"/>
</dbReference>
<dbReference type="SUPFAM" id="SSF56059">
    <property type="entry name" value="Glutathione synthetase ATP-binding domain-like"/>
    <property type="match status" value="1"/>
</dbReference>
<keyword evidence="1" id="KW-0436">Ligase</keyword>
<evidence type="ECO:0000256" key="4">
    <source>
        <dbReference type="PROSITE-ProRule" id="PRU00409"/>
    </source>
</evidence>
<dbReference type="OrthoDB" id="9765608at2"/>
<dbReference type="AlphaFoldDB" id="A0A6N7LF80"/>
<evidence type="ECO:0000256" key="2">
    <source>
        <dbReference type="ARBA" id="ARBA00022741"/>
    </source>
</evidence>
<dbReference type="PANTHER" id="PTHR43585:SF2">
    <property type="entry name" value="ATP-GRASP ENZYME FSQD"/>
    <property type="match status" value="1"/>
</dbReference>
<keyword evidence="7" id="KW-1185">Reference proteome</keyword>
<evidence type="ECO:0000313" key="7">
    <source>
        <dbReference type="Proteomes" id="UP000439983"/>
    </source>
</evidence>
<dbReference type="InterPro" id="IPR013815">
    <property type="entry name" value="ATP_grasp_subdomain_1"/>
</dbReference>
<dbReference type="InterPro" id="IPR052032">
    <property type="entry name" value="ATP-dep_AA_Ligase"/>
</dbReference>
<gene>
    <name evidence="6" type="ORF">GHK62_14640</name>
</gene>
<keyword evidence="2 4" id="KW-0547">Nucleotide-binding</keyword>
<proteinExistence type="predicted"/>
<dbReference type="NCBIfam" id="NF009402">
    <property type="entry name" value="PRK12767.1-1"/>
    <property type="match status" value="1"/>
</dbReference>
<evidence type="ECO:0000313" key="6">
    <source>
        <dbReference type="EMBL" id="MQX15950.1"/>
    </source>
</evidence>
<dbReference type="GO" id="GO:0016874">
    <property type="term" value="F:ligase activity"/>
    <property type="evidence" value="ECO:0007669"/>
    <property type="project" value="UniProtKB-KW"/>
</dbReference>
<dbReference type="Gene3D" id="3.30.470.20">
    <property type="entry name" value="ATP-grasp fold, B domain"/>
    <property type="match status" value="1"/>
</dbReference>
<reference evidence="6 7" key="1">
    <citation type="journal article" date="2013" name="Genome Biol.">
        <title>Comparative genomics of the core and accessory genomes of 48 Sinorhizobium strains comprising five genospecies.</title>
        <authorList>
            <person name="Sugawara M."/>
            <person name="Epstein B."/>
            <person name="Badgley B.D."/>
            <person name="Unno T."/>
            <person name="Xu L."/>
            <person name="Reese J."/>
            <person name="Gyaneshwar P."/>
            <person name="Denny R."/>
            <person name="Mudge J."/>
            <person name="Bharti A.K."/>
            <person name="Farmer A.D."/>
            <person name="May G.D."/>
            <person name="Woodward J.E."/>
            <person name="Medigue C."/>
            <person name="Vallenet D."/>
            <person name="Lajus A."/>
            <person name="Rouy Z."/>
            <person name="Martinez-Vaz B."/>
            <person name="Tiffin P."/>
            <person name="Young N.D."/>
            <person name="Sadowsky M.J."/>
        </authorList>
    </citation>
    <scope>NUCLEOTIDE SEQUENCE [LARGE SCALE GENOMIC DNA]</scope>
    <source>
        <strain evidence="6 7">USDA4894</strain>
    </source>
</reference>
<dbReference type="GO" id="GO:0046872">
    <property type="term" value="F:metal ion binding"/>
    <property type="evidence" value="ECO:0007669"/>
    <property type="project" value="InterPro"/>
</dbReference>
<evidence type="ECO:0000259" key="5">
    <source>
        <dbReference type="PROSITE" id="PS50975"/>
    </source>
</evidence>
<dbReference type="Pfam" id="PF15632">
    <property type="entry name" value="ATPgrasp_Ter"/>
    <property type="match status" value="1"/>
</dbReference>
<evidence type="ECO:0000256" key="3">
    <source>
        <dbReference type="ARBA" id="ARBA00022840"/>
    </source>
</evidence>
<evidence type="ECO:0000256" key="1">
    <source>
        <dbReference type="ARBA" id="ARBA00022598"/>
    </source>
</evidence>
<name>A0A6N7LF80_SINTE</name>
<comment type="caution">
    <text evidence="6">The sequence shown here is derived from an EMBL/GenBank/DDBJ whole genome shotgun (WGS) entry which is preliminary data.</text>
</comment>
<dbReference type="EMBL" id="WITC01000057">
    <property type="protein sequence ID" value="MQX15950.1"/>
    <property type="molecule type" value="Genomic_DNA"/>
</dbReference>
<dbReference type="Proteomes" id="UP000439983">
    <property type="component" value="Unassembled WGS sequence"/>
</dbReference>
<feature type="domain" description="ATP-grasp" evidence="5">
    <location>
        <begin position="118"/>
        <end position="290"/>
    </location>
</feature>
<dbReference type="Pfam" id="PF21360">
    <property type="entry name" value="PylC-like_N"/>
    <property type="match status" value="1"/>
</dbReference>
<protein>
    <submittedName>
        <fullName evidence="6">ATP-grasp domain-containing protein</fullName>
    </submittedName>
</protein>